<accession>A0A3N4YK84</accession>
<comment type="caution">
    <text evidence="3">The sequence shown here is derived from an EMBL/GenBank/DDBJ whole genome shotgun (WGS) entry which is preliminary data.</text>
</comment>
<evidence type="ECO:0000313" key="4">
    <source>
        <dbReference type="Proteomes" id="UP000280501"/>
    </source>
</evidence>
<dbReference type="InterPro" id="IPR028994">
    <property type="entry name" value="Integrin_alpha_N"/>
</dbReference>
<dbReference type="OrthoDB" id="9816120at2"/>
<dbReference type="SUPFAM" id="SSF69318">
    <property type="entry name" value="Integrin alpha N-terminal domain"/>
    <property type="match status" value="1"/>
</dbReference>
<reference evidence="3 4" key="1">
    <citation type="submission" date="2018-11" db="EMBL/GenBank/DDBJ databases">
        <title>Sequencing the genomes of 1000 actinobacteria strains.</title>
        <authorList>
            <person name="Klenk H.-P."/>
        </authorList>
    </citation>
    <scope>NUCLEOTIDE SEQUENCE [LARGE SCALE GENOMIC DNA]</scope>
    <source>
        <strain evidence="3 4">DSM 15700</strain>
    </source>
</reference>
<evidence type="ECO:0000256" key="1">
    <source>
        <dbReference type="SAM" id="SignalP"/>
    </source>
</evidence>
<sequence length="625" mass="68008">MRRIVSPVVAVVLAVLAWTAVPGTPSDAAVDRAGSGLAFERDVLPPAAYDQKVRPVAPDLEPIQPWISAVGTSVAALDLRNQGHAGDGCTTDPRDDTVRVFPVPGSSGEPFDTFELHPTGLRYDATMAPIGCVPADVNADGATDVLVYYWGRSPVLFLNQRIPESADEPLVPRATDFVATELVSPMQVWNSTALNVADVDGDGVLDVMVGNYFPDGARVLDPEAADDPRMQMQHSMGKARNAGVNRLYLGSDAEPGEAPRYTDVSNRIPDESARSWTLALGFQDLTGTGVPDIYVANDFGPDQLLVNRSTPGDVRLESVRDRRNLTERKSSVLGHDSFKGMGVAYTYRDGEELPEIYVSNITSPWALQESNFAFEPDGDPEDLLNGSVPYTDRSGSTGIAHSGWSWDIKAVDLLNTGRDDLVQATGFIQGERDLWPRLQEIAMGNDLILENPEVWLRIEEGDDLSGHEPNRLWRDTGDSWVDVGAAVGFTDQDVSRGIAPGDFDADGLVDFMVANQWQDSHVYRNESETDNRWLTLHVVRPTAEGAHTPLIGATVRVHGDGYEREAQLYPANGHSGVGAPELHFGIPDEHATTDLSATVTWVEDGEPQTRTFDLVDGQQTLEVSR</sequence>
<dbReference type="EMBL" id="RKQZ01000001">
    <property type="protein sequence ID" value="RPF19714.1"/>
    <property type="molecule type" value="Genomic_DNA"/>
</dbReference>
<dbReference type="InterPro" id="IPR011519">
    <property type="entry name" value="UnbV_ASPIC"/>
</dbReference>
<dbReference type="Gene3D" id="2.130.10.130">
    <property type="entry name" value="Integrin alpha, N-terminal"/>
    <property type="match status" value="1"/>
</dbReference>
<feature type="domain" description="ASPIC/UnbV" evidence="2">
    <location>
        <begin position="551"/>
        <end position="610"/>
    </location>
</feature>
<proteinExistence type="predicted"/>
<feature type="signal peptide" evidence="1">
    <location>
        <begin position="1"/>
        <end position="20"/>
    </location>
</feature>
<name>A0A3N4YK84_9MICO</name>
<protein>
    <submittedName>
        <fullName evidence="3">VCBS repeat protein</fullName>
    </submittedName>
</protein>
<evidence type="ECO:0000313" key="3">
    <source>
        <dbReference type="EMBL" id="RPF19714.1"/>
    </source>
</evidence>
<dbReference type="AlphaFoldDB" id="A0A3N4YK84"/>
<dbReference type="Proteomes" id="UP000280501">
    <property type="component" value="Unassembled WGS sequence"/>
</dbReference>
<dbReference type="Pfam" id="PF07593">
    <property type="entry name" value="UnbV_ASPIC"/>
    <property type="match status" value="1"/>
</dbReference>
<dbReference type="PANTHER" id="PTHR16026:SF0">
    <property type="entry name" value="CARTILAGE ACIDIC PROTEIN 1"/>
    <property type="match status" value="1"/>
</dbReference>
<dbReference type="PANTHER" id="PTHR16026">
    <property type="entry name" value="CARTILAGE ACIDIC PROTEIN 1"/>
    <property type="match status" value="1"/>
</dbReference>
<evidence type="ECO:0000259" key="2">
    <source>
        <dbReference type="Pfam" id="PF07593"/>
    </source>
</evidence>
<organism evidence="3 4">
    <name type="scientific">Myceligenerans xiligouense</name>
    <dbReference type="NCBI Taxonomy" id="253184"/>
    <lineage>
        <taxon>Bacteria</taxon>
        <taxon>Bacillati</taxon>
        <taxon>Actinomycetota</taxon>
        <taxon>Actinomycetes</taxon>
        <taxon>Micrococcales</taxon>
        <taxon>Promicromonosporaceae</taxon>
        <taxon>Myceligenerans</taxon>
    </lineage>
</organism>
<dbReference type="InterPro" id="IPR027039">
    <property type="entry name" value="Crtac1"/>
</dbReference>
<keyword evidence="4" id="KW-1185">Reference proteome</keyword>
<keyword evidence="1" id="KW-0732">Signal</keyword>
<gene>
    <name evidence="3" type="ORF">EDD34_0277</name>
</gene>
<dbReference type="RefSeq" id="WP_123812981.1">
    <property type="nucleotide sequence ID" value="NZ_RKQZ01000001.1"/>
</dbReference>
<feature type="chain" id="PRO_5038885346" evidence="1">
    <location>
        <begin position="21"/>
        <end position="625"/>
    </location>
</feature>